<dbReference type="AlphaFoldDB" id="G2YTY4"/>
<proteinExistence type="predicted"/>
<dbReference type="InParanoid" id="G2YTY4"/>
<dbReference type="EMBL" id="FQ790353">
    <property type="protein sequence ID" value="CCD55082.1"/>
    <property type="molecule type" value="Genomic_DNA"/>
</dbReference>
<organism evidence="1 2">
    <name type="scientific">Botryotinia fuckeliana (strain T4)</name>
    <name type="common">Noble rot fungus</name>
    <name type="synonym">Botrytis cinerea</name>
    <dbReference type="NCBI Taxonomy" id="999810"/>
    <lineage>
        <taxon>Eukaryota</taxon>
        <taxon>Fungi</taxon>
        <taxon>Dikarya</taxon>
        <taxon>Ascomycota</taxon>
        <taxon>Pezizomycotina</taxon>
        <taxon>Leotiomycetes</taxon>
        <taxon>Helotiales</taxon>
        <taxon>Sclerotiniaceae</taxon>
        <taxon>Botrytis</taxon>
    </lineage>
</organism>
<evidence type="ECO:0000313" key="2">
    <source>
        <dbReference type="Proteomes" id="UP000008177"/>
    </source>
</evidence>
<name>G2YTY4_BOTF4</name>
<protein>
    <submittedName>
        <fullName evidence="1">Uncharacterized protein</fullName>
    </submittedName>
</protein>
<reference evidence="2" key="1">
    <citation type="journal article" date="2011" name="PLoS Genet.">
        <title>Genomic analysis of the necrotrophic fungal pathogens Sclerotinia sclerotiorum and Botrytis cinerea.</title>
        <authorList>
            <person name="Amselem J."/>
            <person name="Cuomo C.A."/>
            <person name="van Kan J.A."/>
            <person name="Viaud M."/>
            <person name="Benito E.P."/>
            <person name="Couloux A."/>
            <person name="Coutinho P.M."/>
            <person name="de Vries R.P."/>
            <person name="Dyer P.S."/>
            <person name="Fillinger S."/>
            <person name="Fournier E."/>
            <person name="Gout L."/>
            <person name="Hahn M."/>
            <person name="Kohn L."/>
            <person name="Lapalu N."/>
            <person name="Plummer K.M."/>
            <person name="Pradier J.M."/>
            <person name="Quevillon E."/>
            <person name="Sharon A."/>
            <person name="Simon A."/>
            <person name="ten Have A."/>
            <person name="Tudzynski B."/>
            <person name="Tudzynski P."/>
            <person name="Wincker P."/>
            <person name="Andrew M."/>
            <person name="Anthouard V."/>
            <person name="Beever R.E."/>
            <person name="Beffa R."/>
            <person name="Benoit I."/>
            <person name="Bouzid O."/>
            <person name="Brault B."/>
            <person name="Chen Z."/>
            <person name="Choquer M."/>
            <person name="Collemare J."/>
            <person name="Cotton P."/>
            <person name="Danchin E.G."/>
            <person name="Da Silva C."/>
            <person name="Gautier A."/>
            <person name="Giraud C."/>
            <person name="Giraud T."/>
            <person name="Gonzalez C."/>
            <person name="Grossetete S."/>
            <person name="Guldener U."/>
            <person name="Henrissat B."/>
            <person name="Howlett B.J."/>
            <person name="Kodira C."/>
            <person name="Kretschmer M."/>
            <person name="Lappartient A."/>
            <person name="Leroch M."/>
            <person name="Levis C."/>
            <person name="Mauceli E."/>
            <person name="Neuveglise C."/>
            <person name="Oeser B."/>
            <person name="Pearson M."/>
            <person name="Poulain J."/>
            <person name="Poussereau N."/>
            <person name="Quesneville H."/>
            <person name="Rascle C."/>
            <person name="Schumacher J."/>
            <person name="Segurens B."/>
            <person name="Sexton A."/>
            <person name="Silva E."/>
            <person name="Sirven C."/>
            <person name="Soanes D.M."/>
            <person name="Talbot N.J."/>
            <person name="Templeton M."/>
            <person name="Yandava C."/>
            <person name="Yarden O."/>
            <person name="Zeng Q."/>
            <person name="Rollins J.A."/>
            <person name="Lebrun M.H."/>
            <person name="Dickman M."/>
        </authorList>
    </citation>
    <scope>NUCLEOTIDE SEQUENCE [LARGE SCALE GENOMIC DNA]</scope>
    <source>
        <strain evidence="2">T4</strain>
    </source>
</reference>
<gene>
    <name evidence="1" type="ORF">BofuT4_uP159030.1</name>
</gene>
<evidence type="ECO:0000313" key="1">
    <source>
        <dbReference type="EMBL" id="CCD55082.1"/>
    </source>
</evidence>
<accession>G2YTY4</accession>
<dbReference type="HOGENOM" id="CLU_3050108_0_0_1"/>
<sequence length="54" mass="6373">MVPALVRNKEELRKVITKLPILELQQLRIVKICSSNRPERVTNKIMHLACYFHT</sequence>
<dbReference type="Proteomes" id="UP000008177">
    <property type="component" value="Unplaced contigs"/>
</dbReference>